<dbReference type="KEGG" id="can:Cyan10605_0545"/>
<accession>K9Z0H9</accession>
<evidence type="ECO:0000313" key="2">
    <source>
        <dbReference type="Proteomes" id="UP000010480"/>
    </source>
</evidence>
<reference evidence="2" key="1">
    <citation type="journal article" date="2013" name="Proc. Natl. Acad. Sci. U.S.A.">
        <title>Improving the coverage of the cyanobacterial phylum using diversity-driven genome sequencing.</title>
        <authorList>
            <person name="Shih P.M."/>
            <person name="Wu D."/>
            <person name="Latifi A."/>
            <person name="Axen S.D."/>
            <person name="Fewer D.P."/>
            <person name="Talla E."/>
            <person name="Calteau A."/>
            <person name="Cai F."/>
            <person name="Tandeau de Marsac N."/>
            <person name="Rippka R."/>
            <person name="Herdman M."/>
            <person name="Sivonen K."/>
            <person name="Coursin T."/>
            <person name="Laurent T."/>
            <person name="Goodwin L."/>
            <person name="Nolan M."/>
            <person name="Davenport K.W."/>
            <person name="Han C.S."/>
            <person name="Rubin E.M."/>
            <person name="Eisen J.A."/>
            <person name="Woyke T."/>
            <person name="Gugger M."/>
            <person name="Kerfeld C.A."/>
        </authorList>
    </citation>
    <scope>NUCLEOTIDE SEQUENCE [LARGE SCALE GENOMIC DNA]</scope>
    <source>
        <strain evidence="2">PCC 10605</strain>
    </source>
</reference>
<dbReference type="EMBL" id="CP003947">
    <property type="protein sequence ID" value="AFZ52686.1"/>
    <property type="molecule type" value="Genomic_DNA"/>
</dbReference>
<dbReference type="HOGENOM" id="CLU_3268863_0_0_3"/>
<dbReference type="Proteomes" id="UP000010480">
    <property type="component" value="Chromosome"/>
</dbReference>
<name>K9Z0H9_CYAAP</name>
<proteinExistence type="predicted"/>
<evidence type="ECO:0000313" key="1">
    <source>
        <dbReference type="EMBL" id="AFZ52686.1"/>
    </source>
</evidence>
<dbReference type="AlphaFoldDB" id="K9Z0H9"/>
<sequence>MPKAFLLLMTNLLLMTKSLNLVNKLTAILSLNDKFFDENPQ</sequence>
<keyword evidence="2" id="KW-1185">Reference proteome</keyword>
<gene>
    <name evidence="1" type="ordered locus">Cyan10605_0545</name>
</gene>
<protein>
    <submittedName>
        <fullName evidence="1">Uncharacterized protein</fullName>
    </submittedName>
</protein>
<organism evidence="1 2">
    <name type="scientific">Cyanobacterium aponinum (strain PCC 10605)</name>
    <dbReference type="NCBI Taxonomy" id="755178"/>
    <lineage>
        <taxon>Bacteria</taxon>
        <taxon>Bacillati</taxon>
        <taxon>Cyanobacteriota</taxon>
        <taxon>Cyanophyceae</taxon>
        <taxon>Oscillatoriophycideae</taxon>
        <taxon>Chroococcales</taxon>
        <taxon>Geminocystaceae</taxon>
        <taxon>Cyanobacterium</taxon>
    </lineage>
</organism>